<name>A0A2S4M6J1_9HYPH</name>
<dbReference type="RefSeq" id="WP_103719129.1">
    <property type="nucleotide sequence ID" value="NZ_PQFZ01000009.1"/>
</dbReference>
<comment type="caution">
    <text evidence="2">The sequence shown here is derived from an EMBL/GenBank/DDBJ whole genome shotgun (WGS) entry which is preliminary data.</text>
</comment>
<dbReference type="Pfam" id="PF10029">
    <property type="entry name" value="DUF2271"/>
    <property type="match status" value="1"/>
</dbReference>
<sequence length="159" mass="16438">MRHLARAFALAVPLGLAGAITQSAVVEARPVRIATTLKPYGGNGAYLAIYITDPQGKLHKTVRIAGGKAKYYKHLSAWNRLSGGRIDGTTGASVGSGQSLSVSVEIADALIDAGYQIRVDSAVEDGNDVPGDAVAPLAQSDAGKPVAGRGYVKSLTFDM</sequence>
<reference evidence="2 3" key="1">
    <citation type="submission" date="2018-01" db="EMBL/GenBank/DDBJ databases">
        <title>Genomic Encyclopedia of Type Strains, Phase III (KMG-III): the genomes of soil and plant-associated and newly described type strains.</title>
        <authorList>
            <person name="Whitman W."/>
        </authorList>
    </citation>
    <scope>NUCLEOTIDE SEQUENCE [LARGE SCALE GENOMIC DNA]</scope>
    <source>
        <strain evidence="2 3">1131</strain>
    </source>
</reference>
<dbReference type="InterPro" id="IPR014469">
    <property type="entry name" value="DUF2271"/>
</dbReference>
<evidence type="ECO:0000313" key="3">
    <source>
        <dbReference type="Proteomes" id="UP000236919"/>
    </source>
</evidence>
<feature type="chain" id="PRO_5015497222" evidence="1">
    <location>
        <begin position="25"/>
        <end position="159"/>
    </location>
</feature>
<dbReference type="OrthoDB" id="6057843at2"/>
<dbReference type="AlphaFoldDB" id="A0A2S4M6J1"/>
<feature type="signal peptide" evidence="1">
    <location>
        <begin position="1"/>
        <end position="24"/>
    </location>
</feature>
<evidence type="ECO:0000313" key="2">
    <source>
        <dbReference type="EMBL" id="POR50343.1"/>
    </source>
</evidence>
<keyword evidence="3" id="KW-1185">Reference proteome</keyword>
<keyword evidence="1" id="KW-0732">Signal</keyword>
<dbReference type="EMBL" id="PQFZ01000009">
    <property type="protein sequence ID" value="POR50343.1"/>
    <property type="molecule type" value="Genomic_DNA"/>
</dbReference>
<accession>A0A2S4M6J1</accession>
<organism evidence="2 3">
    <name type="scientific">Bosea psychrotolerans</name>
    <dbReference type="NCBI Taxonomy" id="1871628"/>
    <lineage>
        <taxon>Bacteria</taxon>
        <taxon>Pseudomonadati</taxon>
        <taxon>Pseudomonadota</taxon>
        <taxon>Alphaproteobacteria</taxon>
        <taxon>Hyphomicrobiales</taxon>
        <taxon>Boseaceae</taxon>
        <taxon>Bosea</taxon>
    </lineage>
</organism>
<gene>
    <name evidence="2" type="ORF">CYD53_10951</name>
</gene>
<proteinExistence type="predicted"/>
<dbReference type="Proteomes" id="UP000236919">
    <property type="component" value="Unassembled WGS sequence"/>
</dbReference>
<evidence type="ECO:0000256" key="1">
    <source>
        <dbReference type="SAM" id="SignalP"/>
    </source>
</evidence>
<protein>
    <submittedName>
        <fullName evidence="2">Uncharacterized protein DUF2271</fullName>
    </submittedName>
</protein>